<dbReference type="PANTHER" id="PTHR11715">
    <property type="entry name" value="GLYCINE CLEAVAGE SYSTEM H PROTEIN"/>
    <property type="match status" value="1"/>
</dbReference>
<evidence type="ECO:0000256" key="2">
    <source>
        <dbReference type="ARBA" id="ARBA00022823"/>
    </source>
</evidence>
<evidence type="ECO:0000313" key="6">
    <source>
        <dbReference type="Proteomes" id="UP000609323"/>
    </source>
</evidence>
<comment type="function">
    <text evidence="3">Is also involved in protein lipoylation via its role as an octanoyl/lipoyl carrier protein intermediate.</text>
</comment>
<dbReference type="Proteomes" id="UP000609323">
    <property type="component" value="Unassembled WGS sequence"/>
</dbReference>
<dbReference type="InterPro" id="IPR033753">
    <property type="entry name" value="GCV_H/Fam206"/>
</dbReference>
<dbReference type="RefSeq" id="WP_094093276.1">
    <property type="nucleotide sequence ID" value="NZ_BMHF01000001.1"/>
</dbReference>
<evidence type="ECO:0000259" key="4">
    <source>
        <dbReference type="PROSITE" id="PS50968"/>
    </source>
</evidence>
<dbReference type="InterPro" id="IPR000089">
    <property type="entry name" value="Biotin_lipoyl"/>
</dbReference>
<dbReference type="EMBL" id="BMHF01000001">
    <property type="protein sequence ID" value="GGA23575.1"/>
    <property type="molecule type" value="Genomic_DNA"/>
</dbReference>
<dbReference type="PROSITE" id="PS50968">
    <property type="entry name" value="BIOTINYL_LIPOYL"/>
    <property type="match status" value="1"/>
</dbReference>
<dbReference type="InterPro" id="IPR011053">
    <property type="entry name" value="Single_hybrid_motif"/>
</dbReference>
<feature type="modified residue" description="N6-lipoyllysine" evidence="3">
    <location>
        <position position="65"/>
    </location>
</feature>
<evidence type="ECO:0000256" key="1">
    <source>
        <dbReference type="ARBA" id="ARBA00009249"/>
    </source>
</evidence>
<dbReference type="NCBIfam" id="TIGR00527">
    <property type="entry name" value="gcvH"/>
    <property type="match status" value="1"/>
</dbReference>
<comment type="similarity">
    <text evidence="1 3">Belongs to the GcvH family.</text>
</comment>
<feature type="domain" description="Lipoyl-binding" evidence="4">
    <location>
        <begin position="24"/>
        <end position="106"/>
    </location>
</feature>
<comment type="subunit">
    <text evidence="3">The glycine cleavage system is composed of four proteins: P, T, L and H.</text>
</comment>
<dbReference type="InterPro" id="IPR002930">
    <property type="entry name" value="GCV_H"/>
</dbReference>
<proteinExistence type="inferred from homology"/>
<reference evidence="6" key="1">
    <citation type="journal article" date="2019" name="Int. J. Syst. Evol. Microbiol.">
        <title>The Global Catalogue of Microorganisms (GCM) 10K type strain sequencing project: providing services to taxonomists for standard genome sequencing and annotation.</title>
        <authorList>
            <consortium name="The Broad Institute Genomics Platform"/>
            <consortium name="The Broad Institute Genome Sequencing Center for Infectious Disease"/>
            <person name="Wu L."/>
            <person name="Ma J."/>
        </authorList>
    </citation>
    <scope>NUCLEOTIDE SEQUENCE [LARGE SCALE GENOMIC DNA]</scope>
    <source>
        <strain evidence="6">CGMCC 1.15044</strain>
    </source>
</reference>
<sequence>MSEIKQGLWYSEEHEWVQDMGDGTVRVGITDFAQDRLGDIVFVELPENGTEVGAEDGIGTIESVKTVSDLFSPISGTIVEVNEELTNAPERVNEEPYGSGWMVKIKLSASPDEAFAKLMNAEAYGKHIDE</sequence>
<dbReference type="Gene3D" id="2.40.50.100">
    <property type="match status" value="1"/>
</dbReference>
<dbReference type="NCBIfam" id="NF002270">
    <property type="entry name" value="PRK01202.1"/>
    <property type="match status" value="1"/>
</dbReference>
<keyword evidence="6" id="KW-1185">Reference proteome</keyword>
<dbReference type="HAMAP" id="MF_00272">
    <property type="entry name" value="GcvH"/>
    <property type="match status" value="1"/>
</dbReference>
<name>A0ABQ1FN80_9BACL</name>
<gene>
    <name evidence="3 5" type="primary">gcvH</name>
    <name evidence="5" type="ORF">GCM10010917_05390</name>
</gene>
<organism evidence="5 6">
    <name type="scientific">Paenibacillus physcomitrellae</name>
    <dbReference type="NCBI Taxonomy" id="1619311"/>
    <lineage>
        <taxon>Bacteria</taxon>
        <taxon>Bacillati</taxon>
        <taxon>Bacillota</taxon>
        <taxon>Bacilli</taxon>
        <taxon>Bacillales</taxon>
        <taxon>Paenibacillaceae</taxon>
        <taxon>Paenibacillus</taxon>
    </lineage>
</organism>
<evidence type="ECO:0000256" key="3">
    <source>
        <dbReference type="HAMAP-Rule" id="MF_00272"/>
    </source>
</evidence>
<evidence type="ECO:0000313" key="5">
    <source>
        <dbReference type="EMBL" id="GGA23575.1"/>
    </source>
</evidence>
<protein>
    <recommendedName>
        <fullName evidence="3">Glycine cleavage system H protein</fullName>
    </recommendedName>
    <alternativeName>
        <fullName evidence="3">Octanoyl/lipoyl carrier protein</fullName>
    </alternativeName>
</protein>
<dbReference type="PROSITE" id="PS00189">
    <property type="entry name" value="LIPOYL"/>
    <property type="match status" value="1"/>
</dbReference>
<keyword evidence="2 3" id="KW-0450">Lipoyl</keyword>
<dbReference type="CDD" id="cd06848">
    <property type="entry name" value="GCS_H"/>
    <property type="match status" value="1"/>
</dbReference>
<dbReference type="InterPro" id="IPR003016">
    <property type="entry name" value="2-oxoA_DH_lipoyl-BS"/>
</dbReference>
<comment type="caution">
    <text evidence="5">The sequence shown here is derived from an EMBL/GenBank/DDBJ whole genome shotgun (WGS) entry which is preliminary data.</text>
</comment>
<dbReference type="InterPro" id="IPR017453">
    <property type="entry name" value="GCV_H_sub"/>
</dbReference>
<dbReference type="Pfam" id="PF01597">
    <property type="entry name" value="GCV_H"/>
    <property type="match status" value="1"/>
</dbReference>
<comment type="cofactor">
    <cofactor evidence="3">
        <name>(R)-lipoate</name>
        <dbReference type="ChEBI" id="CHEBI:83088"/>
    </cofactor>
    <text evidence="3">Binds 1 lipoyl cofactor covalently.</text>
</comment>
<dbReference type="PANTHER" id="PTHR11715:SF3">
    <property type="entry name" value="GLYCINE CLEAVAGE SYSTEM H PROTEIN-RELATED"/>
    <property type="match status" value="1"/>
</dbReference>
<accession>A0ABQ1FN80</accession>
<comment type="function">
    <text evidence="3">The glycine cleavage system catalyzes the degradation of glycine. The H protein shuttles the methylamine group of glycine from the P protein to the T protein.</text>
</comment>
<dbReference type="SUPFAM" id="SSF51230">
    <property type="entry name" value="Single hybrid motif"/>
    <property type="match status" value="1"/>
</dbReference>